<keyword evidence="7 19" id="KW-0436">Ligase</keyword>
<dbReference type="GO" id="GO:0004075">
    <property type="term" value="F:biotin carboxylase activity"/>
    <property type="evidence" value="ECO:0007669"/>
    <property type="project" value="UniProtKB-EC"/>
</dbReference>
<dbReference type="Proteomes" id="UP000198658">
    <property type="component" value="Unassembled WGS sequence"/>
</dbReference>
<dbReference type="SMART" id="SM00878">
    <property type="entry name" value="Biotin_carb_C"/>
    <property type="match status" value="1"/>
</dbReference>
<evidence type="ECO:0000256" key="16">
    <source>
        <dbReference type="ARBA" id="ARBA00033786"/>
    </source>
</evidence>
<evidence type="ECO:0000259" key="20">
    <source>
        <dbReference type="PROSITE" id="PS50975"/>
    </source>
</evidence>
<keyword evidence="12" id="KW-0460">Magnesium</keyword>
<evidence type="ECO:0000256" key="14">
    <source>
        <dbReference type="ARBA" id="ARBA00023160"/>
    </source>
</evidence>
<dbReference type="Gene3D" id="3.30.470.20">
    <property type="entry name" value="ATP-grasp fold, B domain"/>
    <property type="match status" value="1"/>
</dbReference>
<evidence type="ECO:0000256" key="18">
    <source>
        <dbReference type="PROSITE-ProRule" id="PRU00409"/>
    </source>
</evidence>
<dbReference type="InterPro" id="IPR005479">
    <property type="entry name" value="CPAse_ATP-bd"/>
</dbReference>
<dbReference type="InterPro" id="IPR011764">
    <property type="entry name" value="Biotin_carboxylation_dom"/>
</dbReference>
<keyword evidence="15 19" id="KW-0092">Biotin</keyword>
<feature type="domain" description="ATP-grasp" evidence="20">
    <location>
        <begin position="120"/>
        <end position="317"/>
    </location>
</feature>
<evidence type="ECO:0000256" key="11">
    <source>
        <dbReference type="ARBA" id="ARBA00022840"/>
    </source>
</evidence>
<dbReference type="FunFam" id="3.40.50.20:FF:000010">
    <property type="entry name" value="Propionyl-CoA carboxylase subunit alpha"/>
    <property type="match status" value="1"/>
</dbReference>
<keyword evidence="8" id="KW-0479">Metal-binding</keyword>
<organism evidence="22 23">
    <name type="scientific">Microbulbifer marinus</name>
    <dbReference type="NCBI Taxonomy" id="658218"/>
    <lineage>
        <taxon>Bacteria</taxon>
        <taxon>Pseudomonadati</taxon>
        <taxon>Pseudomonadota</taxon>
        <taxon>Gammaproteobacteria</taxon>
        <taxon>Cellvibrionales</taxon>
        <taxon>Microbulbiferaceae</taxon>
        <taxon>Microbulbifer</taxon>
    </lineage>
</organism>
<name>A0A1H4AY76_9GAMM</name>
<keyword evidence="13 19" id="KW-0443">Lipid metabolism</keyword>
<comment type="catalytic activity">
    <reaction evidence="17 19">
        <text>N(6)-biotinyl-L-lysyl-[protein] + hydrogencarbonate + ATP = N(6)-carboxybiotinyl-L-lysyl-[protein] + ADP + phosphate + H(+)</text>
        <dbReference type="Rhea" id="RHEA:13501"/>
        <dbReference type="Rhea" id="RHEA-COMP:10505"/>
        <dbReference type="Rhea" id="RHEA-COMP:10506"/>
        <dbReference type="ChEBI" id="CHEBI:15378"/>
        <dbReference type="ChEBI" id="CHEBI:17544"/>
        <dbReference type="ChEBI" id="CHEBI:30616"/>
        <dbReference type="ChEBI" id="CHEBI:43474"/>
        <dbReference type="ChEBI" id="CHEBI:83144"/>
        <dbReference type="ChEBI" id="CHEBI:83145"/>
        <dbReference type="ChEBI" id="CHEBI:456216"/>
        <dbReference type="EC" id="6.3.4.14"/>
    </reaction>
</comment>
<dbReference type="Pfam" id="PF02786">
    <property type="entry name" value="CPSase_L_D2"/>
    <property type="match status" value="1"/>
</dbReference>
<dbReference type="InterPro" id="IPR016185">
    <property type="entry name" value="PreATP-grasp_dom_sf"/>
</dbReference>
<dbReference type="SUPFAM" id="SSF52440">
    <property type="entry name" value="PreATP-grasp domain"/>
    <property type="match status" value="1"/>
</dbReference>
<dbReference type="InterPro" id="IPR011054">
    <property type="entry name" value="Rudment_hybrid_motif"/>
</dbReference>
<keyword evidence="14 19" id="KW-0275">Fatty acid biosynthesis</keyword>
<keyword evidence="9 18" id="KW-0547">Nucleotide-binding</keyword>
<dbReference type="SUPFAM" id="SSF51246">
    <property type="entry name" value="Rudiment single hybrid motif"/>
    <property type="match status" value="1"/>
</dbReference>
<comment type="pathway">
    <text evidence="2 19">Lipid metabolism; malonyl-CoA biosynthesis; malonyl-CoA from acetyl-CoA: step 1/1.</text>
</comment>
<dbReference type="RefSeq" id="WP_091390399.1">
    <property type="nucleotide sequence ID" value="NZ_FNQO01000004.1"/>
</dbReference>
<dbReference type="InterPro" id="IPR005482">
    <property type="entry name" value="Biotin_COase_C"/>
</dbReference>
<dbReference type="Gene3D" id="3.40.50.20">
    <property type="match status" value="1"/>
</dbReference>
<evidence type="ECO:0000256" key="8">
    <source>
        <dbReference type="ARBA" id="ARBA00022723"/>
    </source>
</evidence>
<evidence type="ECO:0000256" key="1">
    <source>
        <dbReference type="ARBA" id="ARBA00003761"/>
    </source>
</evidence>
<protein>
    <recommendedName>
        <fullName evidence="5 19">Biotin carboxylase</fullName>
        <ecNumber evidence="4 19">6.3.4.14</ecNumber>
    </recommendedName>
    <alternativeName>
        <fullName evidence="16 19">Acetyl-coenzyme A carboxylase biotin carboxylase subunit A</fullName>
    </alternativeName>
</protein>
<evidence type="ECO:0000313" key="22">
    <source>
        <dbReference type="EMBL" id="SEA40758.1"/>
    </source>
</evidence>
<dbReference type="OrthoDB" id="9763189at2"/>
<dbReference type="PANTHER" id="PTHR48095:SF2">
    <property type="entry name" value="BIOTIN CARBOXYLASE, CHLOROPLASTIC"/>
    <property type="match status" value="1"/>
</dbReference>
<evidence type="ECO:0000256" key="4">
    <source>
        <dbReference type="ARBA" id="ARBA00013263"/>
    </source>
</evidence>
<accession>A0A1H4AY76</accession>
<dbReference type="GO" id="GO:0005524">
    <property type="term" value="F:ATP binding"/>
    <property type="evidence" value="ECO:0007669"/>
    <property type="project" value="UniProtKB-UniRule"/>
</dbReference>
<keyword evidence="23" id="KW-1185">Reference proteome</keyword>
<dbReference type="PANTHER" id="PTHR48095">
    <property type="entry name" value="PYRUVATE CARBOXYLASE SUBUNIT A"/>
    <property type="match status" value="1"/>
</dbReference>
<dbReference type="PROSITE" id="PS00866">
    <property type="entry name" value="CPSASE_1"/>
    <property type="match status" value="1"/>
</dbReference>
<keyword evidence="11 18" id="KW-0067">ATP-binding</keyword>
<dbReference type="PROSITE" id="PS50979">
    <property type="entry name" value="BC"/>
    <property type="match status" value="1"/>
</dbReference>
<keyword evidence="10 19" id="KW-0276">Fatty acid metabolism</keyword>
<dbReference type="EMBL" id="FNQO01000004">
    <property type="protein sequence ID" value="SEA40758.1"/>
    <property type="molecule type" value="Genomic_DNA"/>
</dbReference>
<dbReference type="STRING" id="658218.SAMN05216562_2954"/>
<evidence type="ECO:0000256" key="7">
    <source>
        <dbReference type="ARBA" id="ARBA00022598"/>
    </source>
</evidence>
<evidence type="ECO:0000256" key="12">
    <source>
        <dbReference type="ARBA" id="ARBA00022842"/>
    </source>
</evidence>
<evidence type="ECO:0000256" key="9">
    <source>
        <dbReference type="ARBA" id="ARBA00022741"/>
    </source>
</evidence>
<evidence type="ECO:0000256" key="6">
    <source>
        <dbReference type="ARBA" id="ARBA00022516"/>
    </source>
</evidence>
<dbReference type="Pfam" id="PF02785">
    <property type="entry name" value="Biotin_carb_C"/>
    <property type="match status" value="1"/>
</dbReference>
<dbReference type="EC" id="6.3.4.14" evidence="4 19"/>
<keyword evidence="6 19" id="KW-0444">Lipid biosynthesis</keyword>
<dbReference type="NCBIfam" id="NF006367">
    <property type="entry name" value="PRK08591.1"/>
    <property type="match status" value="1"/>
</dbReference>
<evidence type="ECO:0000256" key="2">
    <source>
        <dbReference type="ARBA" id="ARBA00004956"/>
    </source>
</evidence>
<evidence type="ECO:0000256" key="10">
    <source>
        <dbReference type="ARBA" id="ARBA00022832"/>
    </source>
</evidence>
<evidence type="ECO:0000256" key="17">
    <source>
        <dbReference type="ARBA" id="ARBA00048600"/>
    </source>
</evidence>
<dbReference type="InterPro" id="IPR005481">
    <property type="entry name" value="BC-like_N"/>
</dbReference>
<dbReference type="Gene3D" id="3.30.1490.20">
    <property type="entry name" value="ATP-grasp fold, A domain"/>
    <property type="match status" value="1"/>
</dbReference>
<dbReference type="GO" id="GO:0006633">
    <property type="term" value="P:fatty acid biosynthetic process"/>
    <property type="evidence" value="ECO:0007669"/>
    <property type="project" value="UniProtKB-KW"/>
</dbReference>
<dbReference type="InterPro" id="IPR051602">
    <property type="entry name" value="ACC_Biotin_Carboxylase"/>
</dbReference>
<reference evidence="23" key="1">
    <citation type="submission" date="2016-10" db="EMBL/GenBank/DDBJ databases">
        <authorList>
            <person name="Varghese N."/>
            <person name="Submissions S."/>
        </authorList>
    </citation>
    <scope>NUCLEOTIDE SEQUENCE [LARGE SCALE GENOMIC DNA]</scope>
    <source>
        <strain evidence="23">CGMCC 1.10657</strain>
    </source>
</reference>
<proteinExistence type="predicted"/>
<dbReference type="GO" id="GO:2001295">
    <property type="term" value="P:malonyl-CoA biosynthetic process"/>
    <property type="evidence" value="ECO:0007669"/>
    <property type="project" value="UniProtKB-UniPathway"/>
</dbReference>
<dbReference type="InterPro" id="IPR004549">
    <property type="entry name" value="Acetyl_CoA_COase_biotin_COase"/>
</dbReference>
<dbReference type="FunFam" id="3.30.1490.20:FF:000018">
    <property type="entry name" value="Biotin carboxylase"/>
    <property type="match status" value="1"/>
</dbReference>
<sequence>MFDKILIANRGEIALRILRACKEMGIGTVAVHSQIDRDLKHVRLADESVCIGPNPSPQSYLNVPAIVSAMEITDAVAVHPGYGFLAENADFAEQVQKSGFTFIGPDPDVIRLMGDKVSAIAAMKKAGVPTVPGSDGPLPENGERCHEIARKIGYPVIIKAAAGGGGRGMRVVHTEAALLNAISVTKSEAQAAFGDGTVYMEKFLQNPRHVEIQVMSDGQGNAIHLGDRDCSLQRRHQKVLEEAPAPGIPDEVRQAVYESCVQACIDIGYRGAGTFEFLYEDERFYFIEMNTRIQVEHPVTEMVTGVDLIKEQIRVCAGEKLSLKQEDIVIRGHAFECRINAEDPKTFFPCPGKVNNFHIPGGLGVRVDSHLYSGYTVPANYDSMIAKVITHAEDRTAALARMRVALSELIVDGIKTNIPLQEELVRDSAFAEGGVNIHYLEKKLGL</sequence>
<evidence type="ECO:0000256" key="19">
    <source>
        <dbReference type="RuleBase" id="RU365063"/>
    </source>
</evidence>
<dbReference type="NCBIfam" id="TIGR00514">
    <property type="entry name" value="accC"/>
    <property type="match status" value="1"/>
</dbReference>
<dbReference type="PROSITE" id="PS00867">
    <property type="entry name" value="CPSASE_2"/>
    <property type="match status" value="1"/>
</dbReference>
<evidence type="ECO:0000313" key="23">
    <source>
        <dbReference type="Proteomes" id="UP000198658"/>
    </source>
</evidence>
<dbReference type="GO" id="GO:0046872">
    <property type="term" value="F:metal ion binding"/>
    <property type="evidence" value="ECO:0007669"/>
    <property type="project" value="UniProtKB-KW"/>
</dbReference>
<dbReference type="AlphaFoldDB" id="A0A1H4AY76"/>
<evidence type="ECO:0000259" key="21">
    <source>
        <dbReference type="PROSITE" id="PS50979"/>
    </source>
</evidence>
<feature type="domain" description="Biotin carboxylation" evidence="21">
    <location>
        <begin position="1"/>
        <end position="445"/>
    </location>
</feature>
<dbReference type="PROSITE" id="PS50975">
    <property type="entry name" value="ATP_GRASP"/>
    <property type="match status" value="1"/>
</dbReference>
<dbReference type="InterPro" id="IPR011761">
    <property type="entry name" value="ATP-grasp"/>
</dbReference>
<evidence type="ECO:0000256" key="5">
    <source>
        <dbReference type="ARBA" id="ARBA00017242"/>
    </source>
</evidence>
<evidence type="ECO:0000256" key="13">
    <source>
        <dbReference type="ARBA" id="ARBA00023098"/>
    </source>
</evidence>
<comment type="subunit">
    <text evidence="3 19">Acetyl-CoA carboxylase is a heterohexamer of biotin carboxyl carrier protein, biotin carboxylase and the two subunits of carboxyl transferase in a 2:2 complex.</text>
</comment>
<dbReference type="UniPathway" id="UPA00655">
    <property type="reaction ID" value="UER00711"/>
</dbReference>
<dbReference type="SUPFAM" id="SSF56059">
    <property type="entry name" value="Glutathione synthetase ATP-binding domain-like"/>
    <property type="match status" value="1"/>
</dbReference>
<gene>
    <name evidence="22" type="ORF">SAMN05216562_2954</name>
</gene>
<comment type="function">
    <text evidence="1 19">This protein is a component of the acetyl coenzyme A carboxylase complex; first, biotin carboxylase catalyzes the carboxylation of the carrier protein and then the transcarboxylase transfers the carboxyl group to form malonyl-CoA.</text>
</comment>
<evidence type="ECO:0000256" key="15">
    <source>
        <dbReference type="ARBA" id="ARBA00023267"/>
    </source>
</evidence>
<evidence type="ECO:0000256" key="3">
    <source>
        <dbReference type="ARBA" id="ARBA00011750"/>
    </source>
</evidence>
<dbReference type="Pfam" id="PF00289">
    <property type="entry name" value="Biotin_carb_N"/>
    <property type="match status" value="1"/>
</dbReference>
<dbReference type="InterPro" id="IPR013815">
    <property type="entry name" value="ATP_grasp_subdomain_1"/>
</dbReference>